<dbReference type="STRING" id="1121884.SAMN02745131_02671"/>
<dbReference type="SUPFAM" id="SSF88946">
    <property type="entry name" value="Sigma2 domain of RNA polymerase sigma factors"/>
    <property type="match status" value="1"/>
</dbReference>
<protein>
    <submittedName>
        <fullName evidence="7">RNA polymerase sigma factor, sigma-70 family</fullName>
    </submittedName>
</protein>
<keyword evidence="8" id="KW-1185">Reference proteome</keyword>
<dbReference type="SUPFAM" id="SSF88659">
    <property type="entry name" value="Sigma3 and sigma4 domains of RNA polymerase sigma factors"/>
    <property type="match status" value="1"/>
</dbReference>
<keyword evidence="4" id="KW-0238">DNA-binding</keyword>
<dbReference type="GO" id="GO:0006352">
    <property type="term" value="P:DNA-templated transcription initiation"/>
    <property type="evidence" value="ECO:0007669"/>
    <property type="project" value="InterPro"/>
</dbReference>
<dbReference type="Pfam" id="PF04542">
    <property type="entry name" value="Sigma70_r2"/>
    <property type="match status" value="1"/>
</dbReference>
<dbReference type="Gene3D" id="1.10.1740.10">
    <property type="match status" value="1"/>
</dbReference>
<dbReference type="PANTHER" id="PTHR43133">
    <property type="entry name" value="RNA POLYMERASE ECF-TYPE SIGMA FACTO"/>
    <property type="match status" value="1"/>
</dbReference>
<name>A0A1M5BTB3_9BACT</name>
<evidence type="ECO:0000256" key="1">
    <source>
        <dbReference type="ARBA" id="ARBA00010641"/>
    </source>
</evidence>
<dbReference type="PANTHER" id="PTHR43133:SF8">
    <property type="entry name" value="RNA POLYMERASE SIGMA FACTOR HI_1459-RELATED"/>
    <property type="match status" value="1"/>
</dbReference>
<sequence length="202" mass="23599">MDSRTGSYSDAELLSNLLNNESVDNSIRFLYRQHFEFLSTYVLNNSGDIQDAEDIFQEVIVSFINLVKAGKFRGESSIKTFLYSINRNLWLNELKKRGRAQLRELRYEQVKEEQDLSSSLAIESREASVRLMATLNQLGETCKKILVLFYFENLPMKEILGALHYENEQVVRNKKYKCLKALEEMIRSDKTLYEQLKQFVNG</sequence>
<evidence type="ECO:0000313" key="7">
    <source>
        <dbReference type="EMBL" id="SHF45779.1"/>
    </source>
</evidence>
<dbReference type="InterPro" id="IPR014284">
    <property type="entry name" value="RNA_pol_sigma-70_dom"/>
</dbReference>
<dbReference type="EMBL" id="FQUU01000011">
    <property type="protein sequence ID" value="SHF45779.1"/>
    <property type="molecule type" value="Genomic_DNA"/>
</dbReference>
<dbReference type="GO" id="GO:0003677">
    <property type="term" value="F:DNA binding"/>
    <property type="evidence" value="ECO:0007669"/>
    <property type="project" value="UniProtKB-KW"/>
</dbReference>
<evidence type="ECO:0000256" key="5">
    <source>
        <dbReference type="ARBA" id="ARBA00023163"/>
    </source>
</evidence>
<feature type="domain" description="RNA polymerase sigma-70 region 2" evidence="6">
    <location>
        <begin position="30"/>
        <end position="99"/>
    </location>
</feature>
<evidence type="ECO:0000313" key="8">
    <source>
        <dbReference type="Proteomes" id="UP000184048"/>
    </source>
</evidence>
<dbReference type="InterPro" id="IPR039425">
    <property type="entry name" value="RNA_pol_sigma-70-like"/>
</dbReference>
<reference evidence="7 8" key="1">
    <citation type="submission" date="2016-11" db="EMBL/GenBank/DDBJ databases">
        <authorList>
            <person name="Jaros S."/>
            <person name="Januszkiewicz K."/>
            <person name="Wedrychowicz H."/>
        </authorList>
    </citation>
    <scope>NUCLEOTIDE SEQUENCE [LARGE SCALE GENOMIC DNA]</scope>
    <source>
        <strain evidence="7 8">DSM 18119</strain>
    </source>
</reference>
<keyword evidence="2" id="KW-0805">Transcription regulation</keyword>
<dbReference type="AlphaFoldDB" id="A0A1M5BTB3"/>
<dbReference type="NCBIfam" id="TIGR02937">
    <property type="entry name" value="sigma70-ECF"/>
    <property type="match status" value="1"/>
</dbReference>
<evidence type="ECO:0000259" key="6">
    <source>
        <dbReference type="Pfam" id="PF04542"/>
    </source>
</evidence>
<dbReference type="InterPro" id="IPR036388">
    <property type="entry name" value="WH-like_DNA-bd_sf"/>
</dbReference>
<dbReference type="RefSeq" id="WP_072835840.1">
    <property type="nucleotide sequence ID" value="NZ_FQUU01000011.1"/>
</dbReference>
<dbReference type="Proteomes" id="UP000184048">
    <property type="component" value="Unassembled WGS sequence"/>
</dbReference>
<dbReference type="InterPro" id="IPR013324">
    <property type="entry name" value="RNA_pol_sigma_r3/r4-like"/>
</dbReference>
<proteinExistence type="inferred from homology"/>
<evidence type="ECO:0000256" key="3">
    <source>
        <dbReference type="ARBA" id="ARBA00023082"/>
    </source>
</evidence>
<keyword evidence="3" id="KW-0731">Sigma factor</keyword>
<organism evidence="7 8">
    <name type="scientific">Flavisolibacter ginsengisoli DSM 18119</name>
    <dbReference type="NCBI Taxonomy" id="1121884"/>
    <lineage>
        <taxon>Bacteria</taxon>
        <taxon>Pseudomonadati</taxon>
        <taxon>Bacteroidota</taxon>
        <taxon>Chitinophagia</taxon>
        <taxon>Chitinophagales</taxon>
        <taxon>Chitinophagaceae</taxon>
        <taxon>Flavisolibacter</taxon>
    </lineage>
</organism>
<dbReference type="GO" id="GO:0016987">
    <property type="term" value="F:sigma factor activity"/>
    <property type="evidence" value="ECO:0007669"/>
    <property type="project" value="UniProtKB-KW"/>
</dbReference>
<dbReference type="OrthoDB" id="1116697at2"/>
<dbReference type="InterPro" id="IPR013325">
    <property type="entry name" value="RNA_pol_sigma_r2"/>
</dbReference>
<gene>
    <name evidence="7" type="ORF">SAMN02745131_02671</name>
</gene>
<keyword evidence="5" id="KW-0804">Transcription</keyword>
<accession>A0A1M5BTB3</accession>
<evidence type="ECO:0000256" key="2">
    <source>
        <dbReference type="ARBA" id="ARBA00023015"/>
    </source>
</evidence>
<evidence type="ECO:0000256" key="4">
    <source>
        <dbReference type="ARBA" id="ARBA00023125"/>
    </source>
</evidence>
<comment type="similarity">
    <text evidence="1">Belongs to the sigma-70 factor family. ECF subfamily.</text>
</comment>
<dbReference type="Gene3D" id="1.10.10.10">
    <property type="entry name" value="Winged helix-like DNA-binding domain superfamily/Winged helix DNA-binding domain"/>
    <property type="match status" value="1"/>
</dbReference>
<dbReference type="InterPro" id="IPR007627">
    <property type="entry name" value="RNA_pol_sigma70_r2"/>
</dbReference>